<feature type="non-terminal residue" evidence="1">
    <location>
        <position position="1"/>
    </location>
</feature>
<organism evidence="1 2">
    <name type="scientific">Paracoccus alcaliphilus</name>
    <dbReference type="NCBI Taxonomy" id="34002"/>
    <lineage>
        <taxon>Bacteria</taxon>
        <taxon>Pseudomonadati</taxon>
        <taxon>Pseudomonadota</taxon>
        <taxon>Alphaproteobacteria</taxon>
        <taxon>Rhodobacterales</taxon>
        <taxon>Paracoccaceae</taxon>
        <taxon>Paracoccus</taxon>
    </lineage>
</organism>
<evidence type="ECO:0000313" key="1">
    <source>
        <dbReference type="EMBL" id="SEO26221.1"/>
    </source>
</evidence>
<accession>A0A1H8N948</accession>
<evidence type="ECO:0000313" key="2">
    <source>
        <dbReference type="Proteomes" id="UP000199054"/>
    </source>
</evidence>
<gene>
    <name evidence="1" type="ORF">SAMN04489859_10551</name>
</gene>
<dbReference type="Proteomes" id="UP000199054">
    <property type="component" value="Unassembled WGS sequence"/>
</dbReference>
<name>A0A1H8N948_9RHOB</name>
<keyword evidence="2" id="KW-1185">Reference proteome</keyword>
<dbReference type="AlphaFoldDB" id="A0A1H8N948"/>
<proteinExistence type="predicted"/>
<protein>
    <submittedName>
        <fullName evidence="1">Uncharacterized protein</fullName>
    </submittedName>
</protein>
<sequence length="193" mass="21541">HQEPPSYGAASPASPILSKALASPKHHHPRHMGNCKNNRAVTLNRRNKDKRDLIGVGRRGLCPRRCATPPRYFQGVRGYRRSRLPRTPAKYLLGGLESGAAQGDHAQRAPHIARRTSRYGNRADPGALLSRCLPLMMRNPSFAEPVDFVRRQGQRRKLSEAAIASPIEALKHPFWRGRPPSLGTVFHEQGIFP</sequence>
<dbReference type="EMBL" id="FODE01000055">
    <property type="protein sequence ID" value="SEO26221.1"/>
    <property type="molecule type" value="Genomic_DNA"/>
</dbReference>
<reference evidence="1 2" key="1">
    <citation type="submission" date="2016-10" db="EMBL/GenBank/DDBJ databases">
        <authorList>
            <person name="de Groot N.N."/>
        </authorList>
    </citation>
    <scope>NUCLEOTIDE SEQUENCE [LARGE SCALE GENOMIC DNA]</scope>
    <source>
        <strain evidence="1 2">DSM 8512</strain>
    </source>
</reference>